<protein>
    <submittedName>
        <fullName evidence="2">Uncharacterized protein</fullName>
    </submittedName>
</protein>
<feature type="signal peptide" evidence="1">
    <location>
        <begin position="1"/>
        <end position="17"/>
    </location>
</feature>
<keyword evidence="3" id="KW-1185">Reference proteome</keyword>
<dbReference type="AlphaFoldDB" id="A0A8S3YHL2"/>
<proteinExistence type="predicted"/>
<gene>
    <name evidence="2" type="ORF">CUNI_LOCUS350</name>
</gene>
<feature type="non-terminal residue" evidence="2">
    <location>
        <position position="86"/>
    </location>
</feature>
<dbReference type="EMBL" id="CAJHNH020000037">
    <property type="protein sequence ID" value="CAG5114792.1"/>
    <property type="molecule type" value="Genomic_DNA"/>
</dbReference>
<keyword evidence="1" id="KW-0732">Signal</keyword>
<name>A0A8S3YHL2_9EUPU</name>
<comment type="caution">
    <text evidence="2">The sequence shown here is derived from an EMBL/GenBank/DDBJ whole genome shotgun (WGS) entry which is preliminary data.</text>
</comment>
<evidence type="ECO:0000313" key="3">
    <source>
        <dbReference type="Proteomes" id="UP000678393"/>
    </source>
</evidence>
<evidence type="ECO:0000256" key="1">
    <source>
        <dbReference type="SAM" id="SignalP"/>
    </source>
</evidence>
<reference evidence="2" key="1">
    <citation type="submission" date="2021-04" db="EMBL/GenBank/DDBJ databases">
        <authorList>
            <consortium name="Molecular Ecology Group"/>
        </authorList>
    </citation>
    <scope>NUCLEOTIDE SEQUENCE</scope>
</reference>
<feature type="chain" id="PRO_5035772335" evidence="1">
    <location>
        <begin position="18"/>
        <end position="86"/>
    </location>
</feature>
<accession>A0A8S3YHL2</accession>
<organism evidence="2 3">
    <name type="scientific">Candidula unifasciata</name>
    <dbReference type="NCBI Taxonomy" id="100452"/>
    <lineage>
        <taxon>Eukaryota</taxon>
        <taxon>Metazoa</taxon>
        <taxon>Spiralia</taxon>
        <taxon>Lophotrochozoa</taxon>
        <taxon>Mollusca</taxon>
        <taxon>Gastropoda</taxon>
        <taxon>Heterobranchia</taxon>
        <taxon>Euthyneura</taxon>
        <taxon>Panpulmonata</taxon>
        <taxon>Eupulmonata</taxon>
        <taxon>Stylommatophora</taxon>
        <taxon>Helicina</taxon>
        <taxon>Helicoidea</taxon>
        <taxon>Geomitridae</taxon>
        <taxon>Candidula</taxon>
    </lineage>
</organism>
<evidence type="ECO:0000313" key="2">
    <source>
        <dbReference type="EMBL" id="CAG5114792.1"/>
    </source>
</evidence>
<dbReference type="Proteomes" id="UP000678393">
    <property type="component" value="Unassembled WGS sequence"/>
</dbReference>
<sequence length="86" mass="9581">MFSCFLIVVCCHLGSLAIRATPRIAVEGLTEDIRLDCRPELTVKNVLMAVLIHLERLDENGTTTLVASKRINSLKVADNNRLVYVN</sequence>